<dbReference type="SUPFAM" id="SSF56672">
    <property type="entry name" value="DNA/RNA polymerases"/>
    <property type="match status" value="1"/>
</dbReference>
<proteinExistence type="predicted"/>
<comment type="catalytic activity">
    <reaction evidence="6">
        <text>DNA(n) + a 2'-deoxyribonucleoside 5'-triphosphate = DNA(n+1) + diphosphate</text>
        <dbReference type="Rhea" id="RHEA:22508"/>
        <dbReference type="Rhea" id="RHEA-COMP:17339"/>
        <dbReference type="Rhea" id="RHEA-COMP:17340"/>
        <dbReference type="ChEBI" id="CHEBI:33019"/>
        <dbReference type="ChEBI" id="CHEBI:61560"/>
        <dbReference type="ChEBI" id="CHEBI:173112"/>
        <dbReference type="EC" id="2.7.7.7"/>
    </reaction>
</comment>
<dbReference type="AlphaFoldDB" id="A0A9W4SUK6"/>
<dbReference type="InterPro" id="IPR012337">
    <property type="entry name" value="RNaseH-like_sf"/>
</dbReference>
<sequence>MTIKNEESTERINRMYRYVLRLYGHLINSQKALVTLKDIWVFFNILVPDDESPNKCKTKIRDILSGSVKTFSVKHIKAFSFSVQDNNFKIASDDLYSFHRKVARENGIQLSRWFTINKYICKKGKRTSSLCPHEFYVSIKDFCLLEDLTTISDQFPILALLQDHTLVLTWDIETQSQKLGEFAEYPVKALKEGEEDLEEKEYIGSLIKIKISAEDDFTFSFLKLSSCCGLDSKADMPYDKIEVASIAYVSLFDTHYRANRMKVQNLFRAYAVKRDIVISTKVPENIEKEKYPGVYVFPPKKGIESRRSVTGLDFASLYPSIIMPYNLFPEKFIFDPKDVNIA</sequence>
<gene>
    <name evidence="8" type="ORF">FWILDA_LOCUS10092</name>
</gene>
<dbReference type="OrthoDB" id="10492499at2759"/>
<accession>A0A9W4SUK6</accession>
<dbReference type="SUPFAM" id="SSF53098">
    <property type="entry name" value="Ribonuclease H-like"/>
    <property type="match status" value="1"/>
</dbReference>
<keyword evidence="2" id="KW-0808">Transferase</keyword>
<dbReference type="PANTHER" id="PTHR10322:SF23">
    <property type="entry name" value="DNA POLYMERASE DELTA CATALYTIC SUBUNIT"/>
    <property type="match status" value="1"/>
</dbReference>
<dbReference type="InterPro" id="IPR050240">
    <property type="entry name" value="DNA_pol_type-B"/>
</dbReference>
<dbReference type="Pfam" id="PF00136">
    <property type="entry name" value="DNA_pol_B"/>
    <property type="match status" value="1"/>
</dbReference>
<reference evidence="8" key="1">
    <citation type="submission" date="2022-08" db="EMBL/GenBank/DDBJ databases">
        <authorList>
            <person name="Kallberg Y."/>
            <person name="Tangrot J."/>
            <person name="Rosling A."/>
        </authorList>
    </citation>
    <scope>NUCLEOTIDE SEQUENCE</scope>
    <source>
        <strain evidence="8">Wild A</strain>
    </source>
</reference>
<evidence type="ECO:0000256" key="4">
    <source>
        <dbReference type="ARBA" id="ARBA00022932"/>
    </source>
</evidence>
<dbReference type="GO" id="GO:0003677">
    <property type="term" value="F:DNA binding"/>
    <property type="evidence" value="ECO:0007669"/>
    <property type="project" value="UniProtKB-KW"/>
</dbReference>
<dbReference type="InterPro" id="IPR023211">
    <property type="entry name" value="DNA_pol_palm_dom_sf"/>
</dbReference>
<feature type="domain" description="DNA-directed DNA polymerase family B multifunctional" evidence="7">
    <location>
        <begin position="261"/>
        <end position="335"/>
    </location>
</feature>
<protein>
    <recommendedName>
        <fullName evidence="1">DNA-directed DNA polymerase</fullName>
        <ecNumber evidence="1">2.7.7.7</ecNumber>
    </recommendedName>
</protein>
<keyword evidence="4" id="KW-0239">DNA-directed DNA polymerase</keyword>
<dbReference type="Proteomes" id="UP001153678">
    <property type="component" value="Unassembled WGS sequence"/>
</dbReference>
<evidence type="ECO:0000256" key="1">
    <source>
        <dbReference type="ARBA" id="ARBA00012417"/>
    </source>
</evidence>
<evidence type="ECO:0000256" key="5">
    <source>
        <dbReference type="ARBA" id="ARBA00023125"/>
    </source>
</evidence>
<evidence type="ECO:0000259" key="7">
    <source>
        <dbReference type="Pfam" id="PF00136"/>
    </source>
</evidence>
<organism evidence="8 9">
    <name type="scientific">Funneliformis geosporum</name>
    <dbReference type="NCBI Taxonomy" id="1117311"/>
    <lineage>
        <taxon>Eukaryota</taxon>
        <taxon>Fungi</taxon>
        <taxon>Fungi incertae sedis</taxon>
        <taxon>Mucoromycota</taxon>
        <taxon>Glomeromycotina</taxon>
        <taxon>Glomeromycetes</taxon>
        <taxon>Glomerales</taxon>
        <taxon>Glomeraceae</taxon>
        <taxon>Funneliformis</taxon>
    </lineage>
</organism>
<evidence type="ECO:0000256" key="3">
    <source>
        <dbReference type="ARBA" id="ARBA00022695"/>
    </source>
</evidence>
<dbReference type="InterPro" id="IPR006134">
    <property type="entry name" value="DNA-dir_DNA_pol_B_multi_dom"/>
</dbReference>
<dbReference type="Gene3D" id="3.90.1600.10">
    <property type="entry name" value="Palm domain of DNA polymerase"/>
    <property type="match status" value="1"/>
</dbReference>
<dbReference type="EC" id="2.7.7.7" evidence="1"/>
<dbReference type="GO" id="GO:0000166">
    <property type="term" value="F:nucleotide binding"/>
    <property type="evidence" value="ECO:0007669"/>
    <property type="project" value="InterPro"/>
</dbReference>
<keyword evidence="9" id="KW-1185">Reference proteome</keyword>
<keyword evidence="5" id="KW-0238">DNA-binding</keyword>
<dbReference type="EMBL" id="CAMKVN010002522">
    <property type="protein sequence ID" value="CAI2181451.1"/>
    <property type="molecule type" value="Genomic_DNA"/>
</dbReference>
<dbReference type="PANTHER" id="PTHR10322">
    <property type="entry name" value="DNA POLYMERASE CATALYTIC SUBUNIT"/>
    <property type="match status" value="1"/>
</dbReference>
<comment type="caution">
    <text evidence="8">The sequence shown here is derived from an EMBL/GenBank/DDBJ whole genome shotgun (WGS) entry which is preliminary data.</text>
</comment>
<evidence type="ECO:0000313" key="9">
    <source>
        <dbReference type="Proteomes" id="UP001153678"/>
    </source>
</evidence>
<evidence type="ECO:0000256" key="6">
    <source>
        <dbReference type="ARBA" id="ARBA00049244"/>
    </source>
</evidence>
<dbReference type="GO" id="GO:0003887">
    <property type="term" value="F:DNA-directed DNA polymerase activity"/>
    <property type="evidence" value="ECO:0007669"/>
    <property type="project" value="UniProtKB-KW"/>
</dbReference>
<evidence type="ECO:0000256" key="2">
    <source>
        <dbReference type="ARBA" id="ARBA00022679"/>
    </source>
</evidence>
<evidence type="ECO:0000313" key="8">
    <source>
        <dbReference type="EMBL" id="CAI2181451.1"/>
    </source>
</evidence>
<dbReference type="InterPro" id="IPR043502">
    <property type="entry name" value="DNA/RNA_pol_sf"/>
</dbReference>
<name>A0A9W4SUK6_9GLOM</name>
<keyword evidence="3" id="KW-0548">Nucleotidyltransferase</keyword>